<evidence type="ECO:0000256" key="1">
    <source>
        <dbReference type="SAM" id="MobiDB-lite"/>
    </source>
</evidence>
<dbReference type="RefSeq" id="WP_176162881.1">
    <property type="nucleotide sequence ID" value="NZ_CP054929.1"/>
</dbReference>
<dbReference type="Pfam" id="PF13472">
    <property type="entry name" value="Lipase_GDSL_2"/>
    <property type="match status" value="1"/>
</dbReference>
<evidence type="ECO:0000259" key="3">
    <source>
        <dbReference type="Pfam" id="PF13472"/>
    </source>
</evidence>
<protein>
    <submittedName>
        <fullName evidence="4">SGNH/GDSL hydrolase family protein</fullName>
    </submittedName>
</protein>
<dbReference type="EMBL" id="CP054929">
    <property type="protein sequence ID" value="QKW51156.1"/>
    <property type="molecule type" value="Genomic_DNA"/>
</dbReference>
<dbReference type="InterPro" id="IPR036514">
    <property type="entry name" value="SGNH_hydro_sf"/>
</dbReference>
<proteinExistence type="predicted"/>
<dbReference type="AlphaFoldDB" id="A0A7H8N9Y9"/>
<dbReference type="Proteomes" id="UP000509303">
    <property type="component" value="Chromosome"/>
</dbReference>
<dbReference type="SUPFAM" id="SSF52266">
    <property type="entry name" value="SGNH hydrolase"/>
    <property type="match status" value="1"/>
</dbReference>
<evidence type="ECO:0000256" key="2">
    <source>
        <dbReference type="SAM" id="SignalP"/>
    </source>
</evidence>
<keyword evidence="5" id="KW-1185">Reference proteome</keyword>
<feature type="region of interest" description="Disordered" evidence="1">
    <location>
        <begin position="24"/>
        <end position="47"/>
    </location>
</feature>
<dbReference type="GO" id="GO:0016787">
    <property type="term" value="F:hydrolase activity"/>
    <property type="evidence" value="ECO:0007669"/>
    <property type="project" value="UniProtKB-KW"/>
</dbReference>
<organism evidence="4 5">
    <name type="scientific">Streptomyces buecherae</name>
    <dbReference type="NCBI Taxonomy" id="2763006"/>
    <lineage>
        <taxon>Bacteria</taxon>
        <taxon>Bacillati</taxon>
        <taxon>Actinomycetota</taxon>
        <taxon>Actinomycetes</taxon>
        <taxon>Kitasatosporales</taxon>
        <taxon>Streptomycetaceae</taxon>
        <taxon>Streptomyces</taxon>
    </lineage>
</organism>
<reference evidence="4 5" key="1">
    <citation type="submission" date="2020-06" db="EMBL/GenBank/DDBJ databases">
        <title>Genome mining for natural products.</title>
        <authorList>
            <person name="Zhang B."/>
            <person name="Shi J."/>
            <person name="Ge H."/>
        </authorList>
    </citation>
    <scope>NUCLEOTIDE SEQUENCE [LARGE SCALE GENOMIC DNA]</scope>
    <source>
        <strain evidence="4 5">NA00687</strain>
    </source>
</reference>
<feature type="signal peptide" evidence="2">
    <location>
        <begin position="1"/>
        <end position="27"/>
    </location>
</feature>
<sequence>MRSASSRLAISLVALTAVLATSGVAGARPRATATPQTPAGTTDTDRARAATTWSAGWAAPVQRPSAGFEENWSEAGFDRQTVRQVVRVTGGGSAARIKLSNRYGEQPLRISGATIARSAGGAAVRPQTLRKLTFGNRPSVTIPAGGEGASDAAPLRVSAFDTVTVTLYFAEPTGPATFHAQAYAHSYRARGDHRGDRTGSAFGERTRSWYYLSDVELSGTRSTHTPHAGRIVDQAGGGASPDAHEASGGASRPGAARRGAVVAFGDSITDGYGSTVDANKRYPDQLAERLSAAGRARPVLNAGIGGNLLLNDSAWYGDRALDRFERDVLDKPGVSSVILFEGLNDIGFSEVDLPTYKPNPQLSATQLIDAYRELITRARAKGVRVVGATILPFKGAEYHTPRAEAKRQQINAWIRTSGEFDAYVDFAAALADPADPLALDPAYDSGDHKHPNDAGYRAMAEAIDLDTI</sequence>
<evidence type="ECO:0000313" key="4">
    <source>
        <dbReference type="EMBL" id="QKW51156.1"/>
    </source>
</evidence>
<accession>A0A7H8N9Y9</accession>
<feature type="chain" id="PRO_5028829725" evidence="2">
    <location>
        <begin position="28"/>
        <end position="468"/>
    </location>
</feature>
<feature type="region of interest" description="Disordered" evidence="1">
    <location>
        <begin position="220"/>
        <end position="254"/>
    </location>
</feature>
<evidence type="ECO:0000313" key="5">
    <source>
        <dbReference type="Proteomes" id="UP000509303"/>
    </source>
</evidence>
<gene>
    <name evidence="4" type="ORF">HUT08_18245</name>
</gene>
<dbReference type="PANTHER" id="PTHR43784">
    <property type="entry name" value="GDSL-LIKE LIPASE/ACYLHYDROLASE, PUTATIVE (AFU_ORTHOLOGUE AFUA_2G00820)-RELATED"/>
    <property type="match status" value="1"/>
</dbReference>
<name>A0A7H8N9Y9_9ACTN</name>
<feature type="compositionally biased region" description="Low complexity" evidence="1">
    <location>
        <begin position="25"/>
        <end position="42"/>
    </location>
</feature>
<dbReference type="PANTHER" id="PTHR43784:SF2">
    <property type="entry name" value="GDSL-LIKE LIPASE_ACYLHYDROLASE, PUTATIVE (AFU_ORTHOLOGUE AFUA_2G00820)-RELATED"/>
    <property type="match status" value="1"/>
</dbReference>
<feature type="domain" description="SGNH hydrolase-type esterase" evidence="3">
    <location>
        <begin position="263"/>
        <end position="458"/>
    </location>
</feature>
<dbReference type="Gene3D" id="3.40.50.1110">
    <property type="entry name" value="SGNH hydrolase"/>
    <property type="match status" value="1"/>
</dbReference>
<dbReference type="CDD" id="cd01830">
    <property type="entry name" value="XynE_like"/>
    <property type="match status" value="1"/>
</dbReference>
<keyword evidence="2" id="KW-0732">Signal</keyword>
<dbReference type="InterPro" id="IPR053140">
    <property type="entry name" value="GDSL_Rv0518-like"/>
</dbReference>
<dbReference type="InterPro" id="IPR013830">
    <property type="entry name" value="SGNH_hydro"/>
</dbReference>
<keyword evidence="4" id="KW-0378">Hydrolase</keyword>